<dbReference type="SMART" id="SM00066">
    <property type="entry name" value="GAL4"/>
    <property type="match status" value="1"/>
</dbReference>
<evidence type="ECO:0000256" key="2">
    <source>
        <dbReference type="ARBA" id="ARBA00022833"/>
    </source>
</evidence>
<dbReference type="PANTHER" id="PTHR47659">
    <property type="entry name" value="ZN(II)2CYS6 TRANSCRIPTION FACTOR (EUROFUNG)-RELATED"/>
    <property type="match status" value="1"/>
</dbReference>
<accession>A0A2J6TIR5</accession>
<keyword evidence="2" id="KW-0862">Zinc</keyword>
<protein>
    <recommendedName>
        <fullName evidence="8">Zn(2)-C6 fungal-type domain-containing protein</fullName>
    </recommendedName>
</protein>
<evidence type="ECO:0000256" key="4">
    <source>
        <dbReference type="ARBA" id="ARBA00023125"/>
    </source>
</evidence>
<feature type="compositionally biased region" description="Basic and acidic residues" evidence="7">
    <location>
        <begin position="540"/>
        <end position="550"/>
    </location>
</feature>
<proteinExistence type="predicted"/>
<feature type="compositionally biased region" description="Pro residues" evidence="7">
    <location>
        <begin position="57"/>
        <end position="69"/>
    </location>
</feature>
<feature type="compositionally biased region" description="Polar residues" evidence="7">
    <location>
        <begin position="481"/>
        <end position="512"/>
    </location>
</feature>
<keyword evidence="3" id="KW-0805">Transcription regulation</keyword>
<dbReference type="GO" id="GO:0008270">
    <property type="term" value="F:zinc ion binding"/>
    <property type="evidence" value="ECO:0007669"/>
    <property type="project" value="InterPro"/>
</dbReference>
<sequence>MSGSPPLPPRRNPEASDRGHGSYGSSGQGVFQGTQAPPLEQRQQQQQQHSEHRGPPLHYPPDSAPPAPYPSYRVDNMQSAQLHFQQPPPQLPPQQPALHHSYPPHPPQPPAPFSTPDRPPIREAPDFSSPKQQRKTKGHVASACVPCKRAHLRCDAQRPCSRCLSNGKEDACVDVQHKKRGRPRLRDERESRYEGVGPGYPPPEASMRRPLSFHEGQMASGFGDPLNRSGSYRVLKSQTGSMPGPIAPRYIDWANAESANIYGGSMPPTPRMLPPQDPICAYLTMEMQIAKTTQNFGDTVALQPIVGRKLQDILSPNDREKVLRLQRIFEDERREREPNYLPPIYLHKFEEDRAIQSVGFGQEEVGQLRTDHPEMFTFSGSDGQQRNFQVRLGLAKKDATYFVVLILQVPATPQPYQQPSTSPFSRESHSRDSQYGYGYQQPPQQQVYTPSQGPSPYVPNPGYADQRDMGGYRAPGPIGQNIPQSGNVPSFAPSQPTRPEYSQGQAQFQTPRSELAQAPQQRQHDLQLPPIRDQGPSMDPTRRRDDRSGRVDIGGLLEKPNPARSGI</sequence>
<feature type="compositionally biased region" description="Low complexity" evidence="7">
    <location>
        <begin position="413"/>
        <end position="425"/>
    </location>
</feature>
<dbReference type="InterPro" id="IPR036864">
    <property type="entry name" value="Zn2-C6_fun-type_DNA-bd_sf"/>
</dbReference>
<dbReference type="GeneID" id="36582471"/>
<dbReference type="Gene3D" id="4.10.240.10">
    <property type="entry name" value="Zn(2)-C6 fungal-type DNA-binding domain"/>
    <property type="match status" value="1"/>
</dbReference>
<keyword evidence="10" id="KW-1185">Reference proteome</keyword>
<dbReference type="PANTHER" id="PTHR47659:SF4">
    <property type="entry name" value="ZN(II)2CYS6 TRANSCRIPTION FACTOR (EUROFUNG)"/>
    <property type="match status" value="1"/>
</dbReference>
<keyword evidence="4" id="KW-0238">DNA-binding</keyword>
<gene>
    <name evidence="9" type="ORF">K444DRAFT_524879</name>
</gene>
<dbReference type="AlphaFoldDB" id="A0A2J6TIR5"/>
<feature type="region of interest" description="Disordered" evidence="7">
    <location>
        <begin position="413"/>
        <end position="567"/>
    </location>
</feature>
<feature type="region of interest" description="Disordered" evidence="7">
    <location>
        <begin position="183"/>
        <end position="205"/>
    </location>
</feature>
<keyword evidence="1" id="KW-0479">Metal-binding</keyword>
<dbReference type="PROSITE" id="PS50048">
    <property type="entry name" value="ZN2_CY6_FUNGAL_2"/>
    <property type="match status" value="1"/>
</dbReference>
<evidence type="ECO:0000313" key="10">
    <source>
        <dbReference type="Proteomes" id="UP000235371"/>
    </source>
</evidence>
<feature type="region of interest" description="Disordered" evidence="7">
    <location>
        <begin position="1"/>
        <end position="138"/>
    </location>
</feature>
<evidence type="ECO:0000256" key="3">
    <source>
        <dbReference type="ARBA" id="ARBA00023015"/>
    </source>
</evidence>
<evidence type="ECO:0000259" key="8">
    <source>
        <dbReference type="PROSITE" id="PS50048"/>
    </source>
</evidence>
<dbReference type="GO" id="GO:0003677">
    <property type="term" value="F:DNA binding"/>
    <property type="evidence" value="ECO:0007669"/>
    <property type="project" value="UniProtKB-KW"/>
</dbReference>
<name>A0A2J6TIR5_9HELO</name>
<evidence type="ECO:0000313" key="9">
    <source>
        <dbReference type="EMBL" id="PMD62907.1"/>
    </source>
</evidence>
<dbReference type="Proteomes" id="UP000235371">
    <property type="component" value="Unassembled WGS sequence"/>
</dbReference>
<keyword evidence="6" id="KW-0539">Nucleus</keyword>
<dbReference type="RefSeq" id="XP_024739811.1">
    <property type="nucleotide sequence ID" value="XM_024874391.1"/>
</dbReference>
<feature type="domain" description="Zn(2)-C6 fungal-type" evidence="8">
    <location>
        <begin position="143"/>
        <end position="174"/>
    </location>
</feature>
<dbReference type="InterPro" id="IPR001138">
    <property type="entry name" value="Zn2Cys6_DnaBD"/>
</dbReference>
<dbReference type="CDD" id="cd00067">
    <property type="entry name" value="GAL4"/>
    <property type="match status" value="1"/>
</dbReference>
<feature type="compositionally biased region" description="Basic and acidic residues" evidence="7">
    <location>
        <begin position="11"/>
        <end position="20"/>
    </location>
</feature>
<dbReference type="EMBL" id="KZ613783">
    <property type="protein sequence ID" value="PMD62907.1"/>
    <property type="molecule type" value="Genomic_DNA"/>
</dbReference>
<feature type="compositionally biased region" description="Basic and acidic residues" evidence="7">
    <location>
        <begin position="184"/>
        <end position="193"/>
    </location>
</feature>
<reference evidence="9 10" key="1">
    <citation type="submission" date="2016-04" db="EMBL/GenBank/DDBJ databases">
        <title>A degradative enzymes factory behind the ericoid mycorrhizal symbiosis.</title>
        <authorList>
            <consortium name="DOE Joint Genome Institute"/>
            <person name="Martino E."/>
            <person name="Morin E."/>
            <person name="Grelet G."/>
            <person name="Kuo A."/>
            <person name="Kohler A."/>
            <person name="Daghino S."/>
            <person name="Barry K."/>
            <person name="Choi C."/>
            <person name="Cichocki N."/>
            <person name="Clum A."/>
            <person name="Copeland A."/>
            <person name="Hainaut M."/>
            <person name="Haridas S."/>
            <person name="Labutti K."/>
            <person name="Lindquist E."/>
            <person name="Lipzen A."/>
            <person name="Khouja H.-R."/>
            <person name="Murat C."/>
            <person name="Ohm R."/>
            <person name="Olson A."/>
            <person name="Spatafora J."/>
            <person name="Veneault-Fourrey C."/>
            <person name="Henrissat B."/>
            <person name="Grigoriev I."/>
            <person name="Martin F."/>
            <person name="Perotto S."/>
        </authorList>
    </citation>
    <scope>NUCLEOTIDE SEQUENCE [LARGE SCALE GENOMIC DNA]</scope>
    <source>
        <strain evidence="9 10">E</strain>
    </source>
</reference>
<dbReference type="PROSITE" id="PS00463">
    <property type="entry name" value="ZN2_CY6_FUNGAL_1"/>
    <property type="match status" value="1"/>
</dbReference>
<feature type="compositionally biased region" description="Pro residues" evidence="7">
    <location>
        <begin position="103"/>
        <end position="113"/>
    </location>
</feature>
<dbReference type="OrthoDB" id="5575144at2759"/>
<evidence type="ECO:0000256" key="1">
    <source>
        <dbReference type="ARBA" id="ARBA00022723"/>
    </source>
</evidence>
<feature type="compositionally biased region" description="Pro residues" evidence="7">
    <location>
        <begin position="86"/>
        <end position="95"/>
    </location>
</feature>
<evidence type="ECO:0000256" key="7">
    <source>
        <dbReference type="SAM" id="MobiDB-lite"/>
    </source>
</evidence>
<feature type="compositionally biased region" description="Low complexity" evidence="7">
    <location>
        <begin position="434"/>
        <end position="446"/>
    </location>
</feature>
<feature type="compositionally biased region" description="Pro residues" evidence="7">
    <location>
        <begin position="1"/>
        <end position="10"/>
    </location>
</feature>
<organism evidence="9 10">
    <name type="scientific">Hyaloscypha bicolor E</name>
    <dbReference type="NCBI Taxonomy" id="1095630"/>
    <lineage>
        <taxon>Eukaryota</taxon>
        <taxon>Fungi</taxon>
        <taxon>Dikarya</taxon>
        <taxon>Ascomycota</taxon>
        <taxon>Pezizomycotina</taxon>
        <taxon>Leotiomycetes</taxon>
        <taxon>Helotiales</taxon>
        <taxon>Hyaloscyphaceae</taxon>
        <taxon>Hyaloscypha</taxon>
        <taxon>Hyaloscypha bicolor</taxon>
    </lineage>
</organism>
<evidence type="ECO:0000256" key="6">
    <source>
        <dbReference type="ARBA" id="ARBA00023242"/>
    </source>
</evidence>
<dbReference type="InterPro" id="IPR050335">
    <property type="entry name" value="ERT1_acuK_gluconeogen_tf"/>
</dbReference>
<keyword evidence="5" id="KW-0804">Transcription</keyword>
<dbReference type="Pfam" id="PF00172">
    <property type="entry name" value="Zn_clus"/>
    <property type="match status" value="1"/>
</dbReference>
<dbReference type="GO" id="GO:0000981">
    <property type="term" value="F:DNA-binding transcription factor activity, RNA polymerase II-specific"/>
    <property type="evidence" value="ECO:0007669"/>
    <property type="project" value="InterPro"/>
</dbReference>
<evidence type="ECO:0000256" key="5">
    <source>
        <dbReference type="ARBA" id="ARBA00023163"/>
    </source>
</evidence>
<dbReference type="InParanoid" id="A0A2J6TIR5"/>
<dbReference type="SUPFAM" id="SSF57701">
    <property type="entry name" value="Zn2/Cys6 DNA-binding domain"/>
    <property type="match status" value="1"/>
</dbReference>